<evidence type="ECO:0008006" key="4">
    <source>
        <dbReference type="Google" id="ProtNLM"/>
    </source>
</evidence>
<organism evidence="2 3">
    <name type="scientific">Aegilops tauschii subsp. strangulata</name>
    <name type="common">Goatgrass</name>
    <dbReference type="NCBI Taxonomy" id="200361"/>
    <lineage>
        <taxon>Eukaryota</taxon>
        <taxon>Viridiplantae</taxon>
        <taxon>Streptophyta</taxon>
        <taxon>Embryophyta</taxon>
        <taxon>Tracheophyta</taxon>
        <taxon>Spermatophyta</taxon>
        <taxon>Magnoliopsida</taxon>
        <taxon>Liliopsida</taxon>
        <taxon>Poales</taxon>
        <taxon>Poaceae</taxon>
        <taxon>BOP clade</taxon>
        <taxon>Pooideae</taxon>
        <taxon>Triticodae</taxon>
        <taxon>Triticeae</taxon>
        <taxon>Triticinae</taxon>
        <taxon>Aegilops</taxon>
    </lineage>
</organism>
<feature type="compositionally biased region" description="Basic and acidic residues" evidence="1">
    <location>
        <begin position="55"/>
        <end position="65"/>
    </location>
</feature>
<keyword evidence="3" id="KW-1185">Reference proteome</keyword>
<dbReference type="AlphaFoldDB" id="A0A453LIL8"/>
<reference evidence="3" key="1">
    <citation type="journal article" date="2014" name="Science">
        <title>Ancient hybridizations among the ancestral genomes of bread wheat.</title>
        <authorList>
            <consortium name="International Wheat Genome Sequencing Consortium,"/>
            <person name="Marcussen T."/>
            <person name="Sandve S.R."/>
            <person name="Heier L."/>
            <person name="Spannagl M."/>
            <person name="Pfeifer M."/>
            <person name="Jakobsen K.S."/>
            <person name="Wulff B.B."/>
            <person name="Steuernagel B."/>
            <person name="Mayer K.F."/>
            <person name="Olsen O.A."/>
        </authorList>
    </citation>
    <scope>NUCLEOTIDE SEQUENCE [LARGE SCALE GENOMIC DNA]</scope>
    <source>
        <strain evidence="3">cv. AL8/78</strain>
    </source>
</reference>
<evidence type="ECO:0000313" key="2">
    <source>
        <dbReference type="EnsemblPlants" id="AET5Gv20790100.1"/>
    </source>
</evidence>
<reference evidence="2" key="5">
    <citation type="journal article" date="2021" name="G3 (Bethesda)">
        <title>Aegilops tauschii genome assembly Aet v5.0 features greater sequence contiguity and improved annotation.</title>
        <authorList>
            <person name="Wang L."/>
            <person name="Zhu T."/>
            <person name="Rodriguez J.C."/>
            <person name="Deal K.R."/>
            <person name="Dubcovsky J."/>
            <person name="McGuire P.E."/>
            <person name="Lux T."/>
            <person name="Spannagl M."/>
            <person name="Mayer K.F.X."/>
            <person name="Baldrich P."/>
            <person name="Meyers B.C."/>
            <person name="Huo N."/>
            <person name="Gu Y.Q."/>
            <person name="Zhou H."/>
            <person name="Devos K.M."/>
            <person name="Bennetzen J.L."/>
            <person name="Unver T."/>
            <person name="Budak H."/>
            <person name="Gulick P.J."/>
            <person name="Galiba G."/>
            <person name="Kalapos B."/>
            <person name="Nelson D.R."/>
            <person name="Li P."/>
            <person name="You F.M."/>
            <person name="Luo M.C."/>
            <person name="Dvorak J."/>
        </authorList>
    </citation>
    <scope>NUCLEOTIDE SEQUENCE [LARGE SCALE GENOMIC DNA]</scope>
    <source>
        <strain evidence="2">cv. AL8/78</strain>
    </source>
</reference>
<dbReference type="Gramene" id="AET5Gv20790100.1">
    <property type="protein sequence ID" value="AET5Gv20790100.1"/>
    <property type="gene ID" value="AET5Gv20790100"/>
</dbReference>
<reference evidence="2" key="4">
    <citation type="submission" date="2019-03" db="UniProtKB">
        <authorList>
            <consortium name="EnsemblPlants"/>
        </authorList>
    </citation>
    <scope>IDENTIFICATION</scope>
</reference>
<evidence type="ECO:0000313" key="3">
    <source>
        <dbReference type="Proteomes" id="UP000015105"/>
    </source>
</evidence>
<protein>
    <recommendedName>
        <fullName evidence="4">Retrotransposon Copia-like N-terminal domain-containing protein</fullName>
    </recommendedName>
</protein>
<reference evidence="2" key="3">
    <citation type="journal article" date="2017" name="Nature">
        <title>Genome sequence of the progenitor of the wheat D genome Aegilops tauschii.</title>
        <authorList>
            <person name="Luo M.C."/>
            <person name="Gu Y.Q."/>
            <person name="Puiu D."/>
            <person name="Wang H."/>
            <person name="Twardziok S.O."/>
            <person name="Deal K.R."/>
            <person name="Huo N."/>
            <person name="Zhu T."/>
            <person name="Wang L."/>
            <person name="Wang Y."/>
            <person name="McGuire P.E."/>
            <person name="Liu S."/>
            <person name="Long H."/>
            <person name="Ramasamy R.K."/>
            <person name="Rodriguez J.C."/>
            <person name="Van S.L."/>
            <person name="Yuan L."/>
            <person name="Wang Z."/>
            <person name="Xia Z."/>
            <person name="Xiao L."/>
            <person name="Anderson O.D."/>
            <person name="Ouyang S."/>
            <person name="Liang Y."/>
            <person name="Zimin A.V."/>
            <person name="Pertea G."/>
            <person name="Qi P."/>
            <person name="Bennetzen J.L."/>
            <person name="Dai X."/>
            <person name="Dawson M.W."/>
            <person name="Muller H.G."/>
            <person name="Kugler K."/>
            <person name="Rivarola-Duarte L."/>
            <person name="Spannagl M."/>
            <person name="Mayer K.F.X."/>
            <person name="Lu F.H."/>
            <person name="Bevan M.W."/>
            <person name="Leroy P."/>
            <person name="Li P."/>
            <person name="You F.M."/>
            <person name="Sun Q."/>
            <person name="Liu Z."/>
            <person name="Lyons E."/>
            <person name="Wicker T."/>
            <person name="Salzberg S.L."/>
            <person name="Devos K.M."/>
            <person name="Dvorak J."/>
        </authorList>
    </citation>
    <scope>NUCLEOTIDE SEQUENCE [LARGE SCALE GENOMIC DNA]</scope>
    <source>
        <strain evidence="2">cv. AL8/78</strain>
    </source>
</reference>
<reference evidence="3" key="2">
    <citation type="journal article" date="2017" name="Nat. Plants">
        <title>The Aegilops tauschii genome reveals multiple impacts of transposons.</title>
        <authorList>
            <person name="Zhao G."/>
            <person name="Zou C."/>
            <person name="Li K."/>
            <person name="Wang K."/>
            <person name="Li T."/>
            <person name="Gao L."/>
            <person name="Zhang X."/>
            <person name="Wang H."/>
            <person name="Yang Z."/>
            <person name="Liu X."/>
            <person name="Jiang W."/>
            <person name="Mao L."/>
            <person name="Kong X."/>
            <person name="Jiao Y."/>
            <person name="Jia J."/>
        </authorList>
    </citation>
    <scope>NUCLEOTIDE SEQUENCE [LARGE SCALE GENOMIC DNA]</scope>
    <source>
        <strain evidence="3">cv. AL8/78</strain>
    </source>
</reference>
<accession>A0A453LIL8</accession>
<proteinExistence type="predicted"/>
<feature type="region of interest" description="Disordered" evidence="1">
    <location>
        <begin position="55"/>
        <end position="83"/>
    </location>
</feature>
<evidence type="ECO:0000256" key="1">
    <source>
        <dbReference type="SAM" id="MobiDB-lite"/>
    </source>
</evidence>
<dbReference type="Proteomes" id="UP000015105">
    <property type="component" value="Chromosome 5D"/>
</dbReference>
<sequence>MSTSSAVPSSGLNYNTSEPLSRTNYVLWRAQARSQILGAGLFGYIDRTIEEPPKTIINKDKDGKDQVVSNPAHNPWLVQDQQI</sequence>
<name>A0A453LIL8_AEGTS</name>
<dbReference type="EnsemblPlants" id="AET5Gv20790100.1">
    <property type="protein sequence ID" value="AET5Gv20790100.1"/>
    <property type="gene ID" value="AET5Gv20790100"/>
</dbReference>